<dbReference type="Proteomes" id="UP000755577">
    <property type="component" value="Unassembled WGS sequence"/>
</dbReference>
<dbReference type="EMBL" id="CABVLY010000019">
    <property type="protein sequence ID" value="VVU51866.1"/>
    <property type="molecule type" value="Genomic_DNA"/>
</dbReference>
<accession>A0A6P2GEY1</accession>
<dbReference type="AlphaFoldDB" id="A0A6P2GEY1"/>
<sequence length="54" mass="5856">MAKLSQAALLLLREAGATEIDDDFVVIGNTDIRILLSARAVSDLNQQARERDSA</sequence>
<gene>
    <name evidence="2" type="ORF">BAN20980_04589</name>
    <name evidence="1" type="ORF">JQK92_26095</name>
</gene>
<proteinExistence type="predicted"/>
<dbReference type="EMBL" id="JAFCIQ010000022">
    <property type="protein sequence ID" value="MBM2769891.1"/>
    <property type="molecule type" value="Genomic_DNA"/>
</dbReference>
<dbReference type="RefSeq" id="WP_174927501.1">
    <property type="nucleotide sequence ID" value="NZ_CABVLY010000019.1"/>
</dbReference>
<dbReference type="GeneID" id="56502653"/>
<evidence type="ECO:0000313" key="1">
    <source>
        <dbReference type="EMBL" id="MBM2769891.1"/>
    </source>
</evidence>
<reference evidence="2 3" key="1">
    <citation type="submission" date="2019-09" db="EMBL/GenBank/DDBJ databases">
        <authorList>
            <person name="Depoorter E."/>
        </authorList>
    </citation>
    <scope>NUCLEOTIDE SEQUENCE [LARGE SCALE GENOMIC DNA]</scope>
    <source>
        <strain evidence="2">LMG 20980</strain>
    </source>
</reference>
<dbReference type="Proteomes" id="UP000494201">
    <property type="component" value="Unassembled WGS sequence"/>
</dbReference>
<name>A0A6P2GEY1_9BURK</name>
<evidence type="ECO:0000313" key="4">
    <source>
        <dbReference type="Proteomes" id="UP000755577"/>
    </source>
</evidence>
<keyword evidence="4" id="KW-1185">Reference proteome</keyword>
<reference evidence="1 4" key="2">
    <citation type="submission" date="2021-02" db="EMBL/GenBank/DDBJ databases">
        <title>Draft genome of the type strains Burkholderia anthina DSM16086.</title>
        <authorList>
            <person name="Hertel R."/>
            <person name="Meissner J."/>
            <person name="Poehlein A."/>
            <person name="Daniel R."/>
            <person name="Commichau F.M."/>
        </authorList>
    </citation>
    <scope>NUCLEOTIDE SEQUENCE [LARGE SCALE GENOMIC DNA]</scope>
    <source>
        <strain evidence="1 4">DSM 16086</strain>
    </source>
</reference>
<protein>
    <submittedName>
        <fullName evidence="2">Uncharacterized protein</fullName>
    </submittedName>
</protein>
<organism evidence="2 3">
    <name type="scientific">Burkholderia anthina</name>
    <dbReference type="NCBI Taxonomy" id="179879"/>
    <lineage>
        <taxon>Bacteria</taxon>
        <taxon>Pseudomonadati</taxon>
        <taxon>Pseudomonadota</taxon>
        <taxon>Betaproteobacteria</taxon>
        <taxon>Burkholderiales</taxon>
        <taxon>Burkholderiaceae</taxon>
        <taxon>Burkholderia</taxon>
        <taxon>Burkholderia cepacia complex</taxon>
    </lineage>
</organism>
<evidence type="ECO:0000313" key="2">
    <source>
        <dbReference type="EMBL" id="VVU51866.1"/>
    </source>
</evidence>
<evidence type="ECO:0000313" key="3">
    <source>
        <dbReference type="Proteomes" id="UP000494201"/>
    </source>
</evidence>